<dbReference type="PANTHER" id="PTHR31286">
    <property type="entry name" value="GLYCINE-RICH CELL WALL STRUCTURAL PROTEIN 1.8-LIKE"/>
    <property type="match status" value="1"/>
</dbReference>
<reference evidence="2 3" key="2">
    <citation type="journal article" date="2017" name="Front. Plant Sci.">
        <title>Gene Classification and Mining of Molecular Markers Useful in Red Clover (Trifolium pratense) Breeding.</title>
        <authorList>
            <person name="Istvanek J."/>
            <person name="Dluhosova J."/>
            <person name="Dluhos P."/>
            <person name="Patkova L."/>
            <person name="Nedelnik J."/>
            <person name="Repkova J."/>
        </authorList>
    </citation>
    <scope>NUCLEOTIDE SEQUENCE [LARGE SCALE GENOMIC DNA]</scope>
    <source>
        <strain evidence="3">cv. Tatra</strain>
        <tissue evidence="2">Young leaves</tissue>
    </source>
</reference>
<feature type="region of interest" description="Disordered" evidence="1">
    <location>
        <begin position="414"/>
        <end position="434"/>
    </location>
</feature>
<dbReference type="PANTHER" id="PTHR31286:SF60">
    <property type="entry name" value="PROTEIN, PUTATIVE-RELATED"/>
    <property type="match status" value="1"/>
</dbReference>
<comment type="caution">
    <text evidence="2">The sequence shown here is derived from an EMBL/GenBank/DDBJ whole genome shotgun (WGS) entry which is preliminary data.</text>
</comment>
<dbReference type="EMBL" id="ASHM01002831">
    <property type="protein sequence ID" value="PNY08940.1"/>
    <property type="molecule type" value="Genomic_DNA"/>
</dbReference>
<proteinExistence type="predicted"/>
<name>A0A2K3P0X7_TRIPR</name>
<accession>A0A2K3P0X7</accession>
<evidence type="ECO:0000313" key="2">
    <source>
        <dbReference type="EMBL" id="PNY08940.1"/>
    </source>
</evidence>
<sequence>MSSPVVPFVCPWACLASAPSKPSVAPPHVVSNRSFAQALLNKVDVSLTELPKPCLKGNSLSIKISEEVYQFGLANCNNYLHGRLVLSRGDQPLSSKDLREKLLQLWKPNDGWKMVPLGRGFFEFRFSCADDLRTVWVRFQYLPLEYWQPRILFEIAGAIGTPISIDENTRNHSFGHYARVLVDINMAGILPDSLWVEREKFAFDIEIEYENPPYFCFTCNSIGHSSDNCRKDYANIISREMVATKNDPTKKIKQVFVSKKHVDIVPDCTKAKAVVDEDPLLIDIIRSKEVSTGVLVRDVLNVEEELSPSISVGADLVLVAQAEEVRTTDLSEIPTPSGCGMSSSQVIVTDEVLDPNVARDLAILQHYWKENDGSGIGQRVYTDEEERAAAINFLKNREVATEEPFTDVVSKAKKKNLQKGFQVRNTRSRGRMPD</sequence>
<dbReference type="Proteomes" id="UP000236291">
    <property type="component" value="Unassembled WGS sequence"/>
</dbReference>
<reference evidence="2 3" key="1">
    <citation type="journal article" date="2014" name="Am. J. Bot.">
        <title>Genome assembly and annotation for red clover (Trifolium pratense; Fabaceae).</title>
        <authorList>
            <person name="Istvanek J."/>
            <person name="Jaros M."/>
            <person name="Krenek A."/>
            <person name="Repkova J."/>
        </authorList>
    </citation>
    <scope>NUCLEOTIDE SEQUENCE [LARGE SCALE GENOMIC DNA]</scope>
    <source>
        <strain evidence="3">cv. Tatra</strain>
        <tissue evidence="2">Young leaves</tissue>
    </source>
</reference>
<evidence type="ECO:0000313" key="3">
    <source>
        <dbReference type="Proteomes" id="UP000236291"/>
    </source>
</evidence>
<gene>
    <name evidence="2" type="ORF">L195_g005480</name>
</gene>
<evidence type="ECO:0000256" key="1">
    <source>
        <dbReference type="SAM" id="MobiDB-lite"/>
    </source>
</evidence>
<dbReference type="STRING" id="57577.A0A2K3P0X7"/>
<dbReference type="InterPro" id="IPR040256">
    <property type="entry name" value="At4g02000-like"/>
</dbReference>
<dbReference type="AlphaFoldDB" id="A0A2K3P0X7"/>
<organism evidence="2 3">
    <name type="scientific">Trifolium pratense</name>
    <name type="common">Red clover</name>
    <dbReference type="NCBI Taxonomy" id="57577"/>
    <lineage>
        <taxon>Eukaryota</taxon>
        <taxon>Viridiplantae</taxon>
        <taxon>Streptophyta</taxon>
        <taxon>Embryophyta</taxon>
        <taxon>Tracheophyta</taxon>
        <taxon>Spermatophyta</taxon>
        <taxon>Magnoliopsida</taxon>
        <taxon>eudicotyledons</taxon>
        <taxon>Gunneridae</taxon>
        <taxon>Pentapetalae</taxon>
        <taxon>rosids</taxon>
        <taxon>fabids</taxon>
        <taxon>Fabales</taxon>
        <taxon>Fabaceae</taxon>
        <taxon>Papilionoideae</taxon>
        <taxon>50 kb inversion clade</taxon>
        <taxon>NPAAA clade</taxon>
        <taxon>Hologalegina</taxon>
        <taxon>IRL clade</taxon>
        <taxon>Trifolieae</taxon>
        <taxon>Trifolium</taxon>
    </lineage>
</organism>
<protein>
    <submittedName>
        <fullName evidence="2">Uncharacterized protein</fullName>
    </submittedName>
</protein>